<feature type="region of interest" description="Disordered" evidence="15">
    <location>
        <begin position="392"/>
        <end position="416"/>
    </location>
</feature>
<evidence type="ECO:0000256" key="1">
    <source>
        <dbReference type="ARBA" id="ARBA00004123"/>
    </source>
</evidence>
<dbReference type="AlphaFoldDB" id="A0A176WE28"/>
<keyword evidence="8" id="KW-0346">Stress response</keyword>
<dbReference type="InterPro" id="IPR001204">
    <property type="entry name" value="Phos_transporter"/>
</dbReference>
<keyword evidence="12" id="KW-0804">Transcription</keyword>
<evidence type="ECO:0000256" key="14">
    <source>
        <dbReference type="ARBA" id="ARBA00024343"/>
    </source>
</evidence>
<dbReference type="GO" id="GO:0006817">
    <property type="term" value="P:phosphate ion transport"/>
    <property type="evidence" value="ECO:0007669"/>
    <property type="project" value="UniProtKB-KW"/>
</dbReference>
<evidence type="ECO:0000256" key="9">
    <source>
        <dbReference type="ARBA" id="ARBA00023125"/>
    </source>
</evidence>
<dbReference type="GO" id="GO:0005315">
    <property type="term" value="F:phosphate transmembrane transporter activity"/>
    <property type="evidence" value="ECO:0007669"/>
    <property type="project" value="InterPro"/>
</dbReference>
<keyword evidence="9" id="KW-0238">DNA-binding</keyword>
<dbReference type="EMBL" id="LVLJ01001080">
    <property type="protein sequence ID" value="OAE31498.1"/>
    <property type="molecule type" value="Genomic_DNA"/>
</dbReference>
<dbReference type="PANTHER" id="PTHR31241">
    <property type="entry name" value="DEHYDRATION-RESPONSIVE ELEMENT-BINDING PROTEIN 2C"/>
    <property type="match status" value="1"/>
</dbReference>
<dbReference type="PRINTS" id="PR00367">
    <property type="entry name" value="ETHRSPELEMNT"/>
</dbReference>
<evidence type="ECO:0000256" key="13">
    <source>
        <dbReference type="ARBA" id="ARBA00023242"/>
    </source>
</evidence>
<dbReference type="SUPFAM" id="SSF54171">
    <property type="entry name" value="DNA-binding domain"/>
    <property type="match status" value="1"/>
</dbReference>
<feature type="compositionally biased region" description="Acidic residues" evidence="15">
    <location>
        <begin position="403"/>
        <end position="415"/>
    </location>
</feature>
<feature type="compositionally biased region" description="Basic and acidic residues" evidence="15">
    <location>
        <begin position="392"/>
        <end position="402"/>
    </location>
</feature>
<evidence type="ECO:0000259" key="16">
    <source>
        <dbReference type="PROSITE" id="PS51032"/>
    </source>
</evidence>
<keyword evidence="11" id="KW-0010">Activator</keyword>
<comment type="caution">
    <text evidence="17">The sequence shown here is derived from an EMBL/GenBank/DDBJ whole genome shotgun (WGS) entry which is preliminary data.</text>
</comment>
<evidence type="ECO:0000256" key="12">
    <source>
        <dbReference type="ARBA" id="ARBA00023163"/>
    </source>
</evidence>
<evidence type="ECO:0000256" key="8">
    <source>
        <dbReference type="ARBA" id="ARBA00023016"/>
    </source>
</evidence>
<dbReference type="SMART" id="SM00380">
    <property type="entry name" value="AP2"/>
    <property type="match status" value="1"/>
</dbReference>
<dbReference type="InterPro" id="IPR036955">
    <property type="entry name" value="AP2/ERF_dom_sf"/>
</dbReference>
<name>A0A176WE28_MARPO</name>
<evidence type="ECO:0000256" key="3">
    <source>
        <dbReference type="ARBA" id="ARBA00022448"/>
    </source>
</evidence>
<dbReference type="GO" id="GO:0016020">
    <property type="term" value="C:membrane"/>
    <property type="evidence" value="ECO:0007669"/>
    <property type="project" value="UniProtKB-SubCell"/>
</dbReference>
<gene>
    <name evidence="17" type="ORF">AXG93_4130s1000</name>
</gene>
<evidence type="ECO:0000256" key="5">
    <source>
        <dbReference type="ARBA" id="ARBA00022692"/>
    </source>
</evidence>
<keyword evidence="4" id="KW-0592">Phosphate transport</keyword>
<reference evidence="17" key="1">
    <citation type="submission" date="2016-03" db="EMBL/GenBank/DDBJ databases">
        <title>Mechanisms controlling the formation of the plant cell surface in tip-growing cells are functionally conserved among land plants.</title>
        <authorList>
            <person name="Honkanen S."/>
            <person name="Jones V.A."/>
            <person name="Morieri G."/>
            <person name="Champion C."/>
            <person name="Hetherington A.J."/>
            <person name="Kelly S."/>
            <person name="Saint-Marcoux D."/>
            <person name="Proust H."/>
            <person name="Prescott H."/>
            <person name="Dolan L."/>
        </authorList>
    </citation>
    <scope>NUCLEOTIDE SEQUENCE [LARGE SCALE GENOMIC DNA]</scope>
    <source>
        <tissue evidence="17">Whole gametophyte</tissue>
    </source>
</reference>
<accession>A0A176WE28</accession>
<evidence type="ECO:0000256" key="15">
    <source>
        <dbReference type="SAM" id="MobiDB-lite"/>
    </source>
</evidence>
<keyword evidence="10" id="KW-0472">Membrane</keyword>
<evidence type="ECO:0000256" key="2">
    <source>
        <dbReference type="ARBA" id="ARBA00004141"/>
    </source>
</evidence>
<sequence length="510" mass="56695">MPRSTDKQTGEHFLRIQSGRKLRHGEQSDFKLGACSSLTPGGPELHQASLLDSWQLMVHCGLFCAKPGANDVANAFGTSVGSKTLTLRQAVIIATLFEFAGALLLGRVSTKPSHPGARHVSTPFAKKSVGGLSTGMTKGEKVLHKKWSKASSRGRGGSENFSCEYKGVRQRTWGKWVAEIRDPWKRIRVWLGSFNTKEEAAAAYDRKVLEFFGPNAHFNLQSSPAALQSNQNTVFTPLFSVPLKTLISKTDSYSQPQVSEISEPLKTEAFYTNSNSNKTLDSFIPLEVKGVNKSEELPPLEVEVTPLDTDFKNLDKEPYFDFASLLDLDESEESDYGFGSDEELEIDNEVVQPHLEGYDVLTSQEGKQLDTRQQLNGVGPLHLGKQEAKFLNETENERREEAESGEIEEEKDEKDDGMVMQPLPSFVLANNNHSCEGKVRETRRKHRKADLEDGELDDVAMVILILLLFVLYLAPPVVPTTTTAIFCPSFFLCEQPPSRKLVLVPPHPSR</sequence>
<feature type="domain" description="AP2/ERF" evidence="16">
    <location>
        <begin position="164"/>
        <end position="221"/>
    </location>
</feature>
<evidence type="ECO:0000256" key="4">
    <source>
        <dbReference type="ARBA" id="ARBA00022592"/>
    </source>
</evidence>
<comment type="similarity">
    <text evidence="14">Belongs to the AP2/ERF transcription factor family. ERF subfamily.</text>
</comment>
<dbReference type="Proteomes" id="UP000077202">
    <property type="component" value="Unassembled WGS sequence"/>
</dbReference>
<protein>
    <recommendedName>
        <fullName evidence="16">AP2/ERF domain-containing protein</fullName>
    </recommendedName>
</protein>
<dbReference type="PANTHER" id="PTHR31241:SF62">
    <property type="entry name" value="DEHYDRATION-RESPONSIVE ELEMENT-BINDING PROTEIN 2D"/>
    <property type="match status" value="1"/>
</dbReference>
<comment type="subcellular location">
    <subcellularLocation>
        <location evidence="2">Membrane</location>
        <topology evidence="2">Multi-pass membrane protein</topology>
    </subcellularLocation>
    <subcellularLocation>
        <location evidence="1">Nucleus</location>
    </subcellularLocation>
</comment>
<dbReference type="GO" id="GO:0005634">
    <property type="term" value="C:nucleus"/>
    <property type="evidence" value="ECO:0007669"/>
    <property type="project" value="UniProtKB-SubCell"/>
</dbReference>
<keyword evidence="7" id="KW-0805">Transcription regulation</keyword>
<dbReference type="Gene3D" id="3.30.730.10">
    <property type="entry name" value="AP2/ERF domain"/>
    <property type="match status" value="1"/>
</dbReference>
<evidence type="ECO:0000313" key="17">
    <source>
        <dbReference type="EMBL" id="OAE31498.1"/>
    </source>
</evidence>
<keyword evidence="6" id="KW-1133">Transmembrane helix</keyword>
<proteinExistence type="inferred from homology"/>
<organism evidence="17 18">
    <name type="scientific">Marchantia polymorpha subsp. ruderalis</name>
    <dbReference type="NCBI Taxonomy" id="1480154"/>
    <lineage>
        <taxon>Eukaryota</taxon>
        <taxon>Viridiplantae</taxon>
        <taxon>Streptophyta</taxon>
        <taxon>Embryophyta</taxon>
        <taxon>Marchantiophyta</taxon>
        <taxon>Marchantiopsida</taxon>
        <taxon>Marchantiidae</taxon>
        <taxon>Marchantiales</taxon>
        <taxon>Marchantiaceae</taxon>
        <taxon>Marchantia</taxon>
    </lineage>
</organism>
<evidence type="ECO:0000313" key="18">
    <source>
        <dbReference type="Proteomes" id="UP000077202"/>
    </source>
</evidence>
<keyword evidence="3" id="KW-0813">Transport</keyword>
<keyword evidence="13" id="KW-0539">Nucleus</keyword>
<evidence type="ECO:0000256" key="7">
    <source>
        <dbReference type="ARBA" id="ARBA00023015"/>
    </source>
</evidence>
<dbReference type="InterPro" id="IPR001471">
    <property type="entry name" value="AP2/ERF_dom"/>
</dbReference>
<keyword evidence="5" id="KW-0812">Transmembrane</keyword>
<evidence type="ECO:0000256" key="6">
    <source>
        <dbReference type="ARBA" id="ARBA00022989"/>
    </source>
</evidence>
<dbReference type="GO" id="GO:0003677">
    <property type="term" value="F:DNA binding"/>
    <property type="evidence" value="ECO:0007669"/>
    <property type="project" value="UniProtKB-KW"/>
</dbReference>
<keyword evidence="18" id="KW-1185">Reference proteome</keyword>
<dbReference type="Pfam" id="PF00847">
    <property type="entry name" value="AP2"/>
    <property type="match status" value="1"/>
</dbReference>
<evidence type="ECO:0000256" key="11">
    <source>
        <dbReference type="ARBA" id="ARBA00023159"/>
    </source>
</evidence>
<dbReference type="GO" id="GO:0003700">
    <property type="term" value="F:DNA-binding transcription factor activity"/>
    <property type="evidence" value="ECO:0007669"/>
    <property type="project" value="InterPro"/>
</dbReference>
<dbReference type="InterPro" id="IPR016177">
    <property type="entry name" value="DNA-bd_dom_sf"/>
</dbReference>
<dbReference type="CDD" id="cd00018">
    <property type="entry name" value="AP2"/>
    <property type="match status" value="1"/>
</dbReference>
<dbReference type="FunFam" id="3.30.730.10:FF:000001">
    <property type="entry name" value="Ethylene-responsive transcription factor 2"/>
    <property type="match status" value="1"/>
</dbReference>
<dbReference type="Pfam" id="PF01384">
    <property type="entry name" value="PHO4"/>
    <property type="match status" value="1"/>
</dbReference>
<dbReference type="PROSITE" id="PS51032">
    <property type="entry name" value="AP2_ERF"/>
    <property type="match status" value="1"/>
</dbReference>
<evidence type="ECO:0000256" key="10">
    <source>
        <dbReference type="ARBA" id="ARBA00023136"/>
    </source>
</evidence>